<dbReference type="AlphaFoldDB" id="A0A8H6X544"/>
<protein>
    <submittedName>
        <fullName evidence="1">Uncharacterized protein</fullName>
    </submittedName>
</protein>
<evidence type="ECO:0000313" key="2">
    <source>
        <dbReference type="Proteomes" id="UP000620124"/>
    </source>
</evidence>
<reference evidence="1" key="1">
    <citation type="submission" date="2020-05" db="EMBL/GenBank/DDBJ databases">
        <title>Mycena genomes resolve the evolution of fungal bioluminescence.</title>
        <authorList>
            <person name="Tsai I.J."/>
        </authorList>
    </citation>
    <scope>NUCLEOTIDE SEQUENCE</scope>
    <source>
        <strain evidence="1">CCC161011</strain>
    </source>
</reference>
<dbReference type="Proteomes" id="UP000620124">
    <property type="component" value="Unassembled WGS sequence"/>
</dbReference>
<dbReference type="OrthoDB" id="37659at2759"/>
<name>A0A8H6X544_9AGAR</name>
<proteinExistence type="predicted"/>
<comment type="caution">
    <text evidence="1">The sequence shown here is derived from an EMBL/GenBank/DDBJ whole genome shotgun (WGS) entry which is preliminary data.</text>
</comment>
<dbReference type="EMBL" id="JACAZI010000026">
    <property type="protein sequence ID" value="KAF7334652.1"/>
    <property type="molecule type" value="Genomic_DNA"/>
</dbReference>
<sequence length="155" mass="17419">MENMGRPDGRHPPIDLSHLYRDPESPLVVELLINRAHPDQRGQHWALSWTVGDLPPRHKVQRILHIVREVGYYHYTNWGPLTRTFDPLELEAISIAQLTRAQRGALEAIAGRTEVCVPNGEWNCQNWVMEVLECAVADGLVSAAERDAALDAAKA</sequence>
<keyword evidence="2" id="KW-1185">Reference proteome</keyword>
<accession>A0A8H6X544</accession>
<evidence type="ECO:0000313" key="1">
    <source>
        <dbReference type="EMBL" id="KAF7334652.1"/>
    </source>
</evidence>
<organism evidence="1 2">
    <name type="scientific">Mycena venus</name>
    <dbReference type="NCBI Taxonomy" id="2733690"/>
    <lineage>
        <taxon>Eukaryota</taxon>
        <taxon>Fungi</taxon>
        <taxon>Dikarya</taxon>
        <taxon>Basidiomycota</taxon>
        <taxon>Agaricomycotina</taxon>
        <taxon>Agaricomycetes</taxon>
        <taxon>Agaricomycetidae</taxon>
        <taxon>Agaricales</taxon>
        <taxon>Marasmiineae</taxon>
        <taxon>Mycenaceae</taxon>
        <taxon>Mycena</taxon>
    </lineage>
</organism>
<gene>
    <name evidence="1" type="ORF">MVEN_02295700</name>
</gene>